<comment type="caution">
    <text evidence="1">The sequence shown here is derived from an EMBL/GenBank/DDBJ whole genome shotgun (WGS) entry which is preliminary data.</text>
</comment>
<dbReference type="EMBL" id="MCWU01000025">
    <property type="protein sequence ID" value="PMJ65705.1"/>
    <property type="molecule type" value="Genomic_DNA"/>
</dbReference>
<dbReference type="RefSeq" id="WP_102516504.1">
    <property type="nucleotide sequence ID" value="NZ_CAWNSM010000025.1"/>
</dbReference>
<protein>
    <recommendedName>
        <fullName evidence="3">Beta family protein</fullName>
    </recommendedName>
</protein>
<dbReference type="Pfam" id="PF14350">
    <property type="entry name" value="Beta_protein"/>
    <property type="match status" value="1"/>
</dbReference>
<evidence type="ECO:0008006" key="3">
    <source>
        <dbReference type="Google" id="ProtNLM"/>
    </source>
</evidence>
<evidence type="ECO:0000313" key="2">
    <source>
        <dbReference type="Proteomes" id="UP000235330"/>
    </source>
</evidence>
<sequence>MNYFLFLKSKLGDFNATRHMEKEGVVPVFDFISGEKTPLKIEAKQNKFIENIKKHHKKEFLFYIDHYDMEADVRYSGNVHPYSNYHSLLSSGYNLGLVTGLDRDMDYQNEVITYLKSYNNTPVAIRLGFEDIVAPRLILPNIKSLYIELVEYTSKIDLIIDCRIFDGNIDKYFQKINRFVEEFDKLKIDCLIVVTGSSIPEKINDVVRTGQQVYISRDERELWEQVKTIKTDYSSLVYGDYGVVSPDFEELDTNGPIPIVPKITYTFLDTYYLTRGYKTNTHKDGHGQYKTLAQAVVKLRNYRTSSGFGEEYIETIADKSNEKKGNPTTWITATMVQHIDYVKTIL</sequence>
<accession>A0A2N7FB74</accession>
<name>A0A2N7FB74_VIBSP</name>
<reference evidence="2" key="1">
    <citation type="submission" date="2016-07" db="EMBL/GenBank/DDBJ databases">
        <title>Nontailed viruses are major unrecognized killers of bacteria in the ocean.</title>
        <authorList>
            <person name="Kauffman K."/>
            <person name="Hussain F."/>
            <person name="Yang J."/>
            <person name="Arevalo P."/>
            <person name="Brown J."/>
            <person name="Cutler M."/>
            <person name="Kelly L."/>
            <person name="Polz M.F."/>
        </authorList>
    </citation>
    <scope>NUCLEOTIDE SEQUENCE [LARGE SCALE GENOMIC DNA]</scope>
    <source>
        <strain evidence="2">10N.261.55.E11</strain>
    </source>
</reference>
<dbReference type="InterPro" id="IPR025683">
    <property type="entry name" value="Protein_beta"/>
</dbReference>
<proteinExistence type="predicted"/>
<dbReference type="Proteomes" id="UP000235330">
    <property type="component" value="Unassembled WGS sequence"/>
</dbReference>
<evidence type="ECO:0000313" key="1">
    <source>
        <dbReference type="EMBL" id="PMJ65705.1"/>
    </source>
</evidence>
<dbReference type="AlphaFoldDB" id="A0A2N7FB74"/>
<organism evidence="1 2">
    <name type="scientific">Vibrio splendidus</name>
    <dbReference type="NCBI Taxonomy" id="29497"/>
    <lineage>
        <taxon>Bacteria</taxon>
        <taxon>Pseudomonadati</taxon>
        <taxon>Pseudomonadota</taxon>
        <taxon>Gammaproteobacteria</taxon>
        <taxon>Vibrionales</taxon>
        <taxon>Vibrionaceae</taxon>
        <taxon>Vibrio</taxon>
    </lineage>
</organism>
<gene>
    <name evidence="1" type="ORF">BCU17_19675</name>
</gene>